<reference evidence="1" key="1">
    <citation type="submission" date="2020-05" db="EMBL/GenBank/DDBJ databases">
        <authorList>
            <person name="Chiriac C."/>
            <person name="Salcher M."/>
            <person name="Ghai R."/>
            <person name="Kavagutti S V."/>
        </authorList>
    </citation>
    <scope>NUCLEOTIDE SEQUENCE</scope>
</reference>
<dbReference type="EMBL" id="CAFBLG010000003">
    <property type="protein sequence ID" value="CAB4855487.1"/>
    <property type="molecule type" value="Genomic_DNA"/>
</dbReference>
<accession>A0A6J7CBN6</accession>
<protein>
    <submittedName>
        <fullName evidence="1">Unannotated protein</fullName>
    </submittedName>
</protein>
<dbReference type="AlphaFoldDB" id="A0A6J7CBN6"/>
<name>A0A6J7CBN6_9ZZZZ</name>
<organism evidence="1">
    <name type="scientific">freshwater metagenome</name>
    <dbReference type="NCBI Taxonomy" id="449393"/>
    <lineage>
        <taxon>unclassified sequences</taxon>
        <taxon>metagenomes</taxon>
        <taxon>ecological metagenomes</taxon>
    </lineage>
</organism>
<gene>
    <name evidence="1" type="ORF">UFOPK3295_00066</name>
</gene>
<sequence length="65" mass="6784">MIFAFCSTSQGISFSKNASIPGPCNPIELSIPLGVSAIRGVIRPVRALVIMDLVTIAPNSVNGKN</sequence>
<proteinExistence type="predicted"/>
<evidence type="ECO:0000313" key="1">
    <source>
        <dbReference type="EMBL" id="CAB4855487.1"/>
    </source>
</evidence>